<dbReference type="Pfam" id="PF01476">
    <property type="entry name" value="LysM"/>
    <property type="match status" value="2"/>
</dbReference>
<protein>
    <recommendedName>
        <fullName evidence="1">LysM domain-containing protein</fullName>
    </recommendedName>
</protein>
<dbReference type="PROSITE" id="PS51782">
    <property type="entry name" value="LYSM"/>
    <property type="match status" value="2"/>
</dbReference>
<feature type="domain" description="LysM" evidence="1">
    <location>
        <begin position="86"/>
        <end position="133"/>
    </location>
</feature>
<dbReference type="Gene3D" id="3.10.350.10">
    <property type="entry name" value="LysM domain"/>
    <property type="match status" value="2"/>
</dbReference>
<comment type="caution">
    <text evidence="2">The sequence shown here is derived from an EMBL/GenBank/DDBJ whole genome shotgun (WGS) entry which is preliminary data.</text>
</comment>
<organism evidence="2 3">
    <name type="scientific">Hibiscus sabdariffa</name>
    <name type="common">roselle</name>
    <dbReference type="NCBI Taxonomy" id="183260"/>
    <lineage>
        <taxon>Eukaryota</taxon>
        <taxon>Viridiplantae</taxon>
        <taxon>Streptophyta</taxon>
        <taxon>Embryophyta</taxon>
        <taxon>Tracheophyta</taxon>
        <taxon>Spermatophyta</taxon>
        <taxon>Magnoliopsida</taxon>
        <taxon>eudicotyledons</taxon>
        <taxon>Gunneridae</taxon>
        <taxon>Pentapetalae</taxon>
        <taxon>rosids</taxon>
        <taxon>malvids</taxon>
        <taxon>Malvales</taxon>
        <taxon>Malvaceae</taxon>
        <taxon>Malvoideae</taxon>
        <taxon>Hibiscus</taxon>
    </lineage>
</organism>
<dbReference type="InterPro" id="IPR018392">
    <property type="entry name" value="LysM"/>
</dbReference>
<sequence>MDHSIAQTFRCNSPNSCRALVGYTTVNNTNLGAILRLFNASFPSLLGANGLPPSTPSSFAVPAQQVIRIPIECACFNGTGTSNGGPTYRVQPGDGLFHIAAEVFSRLVLFPEIAAANNISDPNLIEVGQVLRIPLPCSCDEVGGQGVVHYAHVVKPNSTLPEIAREFGVDEQTLGQINGITAQNQLIAEQPIDVPLRACNSSVRSDSLDYPLLAANGTYVSTANSCVRCTCDAANNWTLHCQPSQTIRPSRWATCPSMQCEAFQGPGLDLFSQRCLETRFELGLSIHLGLALFPSDTVNATN</sequence>
<dbReference type="Proteomes" id="UP001472677">
    <property type="component" value="Unassembled WGS sequence"/>
</dbReference>
<accession>A0ABR2CR62</accession>
<evidence type="ECO:0000259" key="1">
    <source>
        <dbReference type="PROSITE" id="PS51782"/>
    </source>
</evidence>
<dbReference type="InterPro" id="IPR036779">
    <property type="entry name" value="LysM_dom_sf"/>
</dbReference>
<dbReference type="PANTHER" id="PTHR33734">
    <property type="entry name" value="LYSM DOMAIN-CONTAINING GPI-ANCHORED PROTEIN 2"/>
    <property type="match status" value="1"/>
</dbReference>
<dbReference type="SUPFAM" id="SSF54106">
    <property type="entry name" value="LysM domain"/>
    <property type="match status" value="2"/>
</dbReference>
<dbReference type="CDD" id="cd00118">
    <property type="entry name" value="LysM"/>
    <property type="match status" value="2"/>
</dbReference>
<keyword evidence="3" id="KW-1185">Reference proteome</keyword>
<dbReference type="SMART" id="SM00257">
    <property type="entry name" value="LysM"/>
    <property type="match status" value="3"/>
</dbReference>
<reference evidence="2 3" key="1">
    <citation type="journal article" date="2024" name="G3 (Bethesda)">
        <title>Genome assembly of Hibiscus sabdariffa L. provides insights into metabolisms of medicinal natural products.</title>
        <authorList>
            <person name="Kim T."/>
        </authorList>
    </citation>
    <scope>NUCLEOTIDE SEQUENCE [LARGE SCALE GENOMIC DNA]</scope>
    <source>
        <strain evidence="2">TK-2024</strain>
        <tissue evidence="2">Old leaves</tissue>
    </source>
</reference>
<evidence type="ECO:0000313" key="3">
    <source>
        <dbReference type="Proteomes" id="UP001472677"/>
    </source>
</evidence>
<name>A0ABR2CR62_9ROSI</name>
<gene>
    <name evidence="2" type="ORF">V6N12_055993</name>
</gene>
<evidence type="ECO:0000313" key="2">
    <source>
        <dbReference type="EMBL" id="KAK8522276.1"/>
    </source>
</evidence>
<dbReference type="PANTHER" id="PTHR33734:SF11">
    <property type="entry name" value="LYSM DOMAIN-CONTAINING GPI-ANCHORED PROTEIN 2"/>
    <property type="match status" value="1"/>
</dbReference>
<proteinExistence type="predicted"/>
<feature type="domain" description="LysM" evidence="1">
    <location>
        <begin position="150"/>
        <end position="194"/>
    </location>
</feature>
<dbReference type="EMBL" id="JBBPBM010000045">
    <property type="protein sequence ID" value="KAK8522276.1"/>
    <property type="molecule type" value="Genomic_DNA"/>
</dbReference>